<evidence type="ECO:0000313" key="2">
    <source>
        <dbReference type="Proteomes" id="UP001153269"/>
    </source>
</evidence>
<dbReference type="Proteomes" id="UP001153269">
    <property type="component" value="Unassembled WGS sequence"/>
</dbReference>
<comment type="caution">
    <text evidence="1">The sequence shown here is derived from an EMBL/GenBank/DDBJ whole genome shotgun (WGS) entry which is preliminary data.</text>
</comment>
<gene>
    <name evidence="1" type="ORF">PLEPLA_LOCUS6660</name>
</gene>
<proteinExistence type="predicted"/>
<name>A0A9N7YAQ1_PLEPL</name>
<dbReference type="EMBL" id="CADEAL010000343">
    <property type="protein sequence ID" value="CAB1418833.1"/>
    <property type="molecule type" value="Genomic_DNA"/>
</dbReference>
<dbReference type="AlphaFoldDB" id="A0A9N7YAQ1"/>
<accession>A0A9N7YAQ1</accession>
<protein>
    <submittedName>
        <fullName evidence="1">Uncharacterized protein</fullName>
    </submittedName>
</protein>
<organism evidence="1 2">
    <name type="scientific">Pleuronectes platessa</name>
    <name type="common">European plaice</name>
    <dbReference type="NCBI Taxonomy" id="8262"/>
    <lineage>
        <taxon>Eukaryota</taxon>
        <taxon>Metazoa</taxon>
        <taxon>Chordata</taxon>
        <taxon>Craniata</taxon>
        <taxon>Vertebrata</taxon>
        <taxon>Euteleostomi</taxon>
        <taxon>Actinopterygii</taxon>
        <taxon>Neopterygii</taxon>
        <taxon>Teleostei</taxon>
        <taxon>Neoteleostei</taxon>
        <taxon>Acanthomorphata</taxon>
        <taxon>Carangaria</taxon>
        <taxon>Pleuronectiformes</taxon>
        <taxon>Pleuronectoidei</taxon>
        <taxon>Pleuronectidae</taxon>
        <taxon>Pleuronectes</taxon>
    </lineage>
</organism>
<sequence length="71" mass="7842">MCGGTNSISCSRLRKPAMVHFVISPENILNVNLSEFTAKTSLELEHQATGISLLNRELSKEAWLTITDNPL</sequence>
<evidence type="ECO:0000313" key="1">
    <source>
        <dbReference type="EMBL" id="CAB1418833.1"/>
    </source>
</evidence>
<keyword evidence="2" id="KW-1185">Reference proteome</keyword>
<reference evidence="1" key="1">
    <citation type="submission" date="2020-03" db="EMBL/GenBank/DDBJ databases">
        <authorList>
            <person name="Weist P."/>
        </authorList>
    </citation>
    <scope>NUCLEOTIDE SEQUENCE</scope>
</reference>